<organism evidence="3 4">
    <name type="scientific">Protopolystoma xenopodis</name>
    <dbReference type="NCBI Taxonomy" id="117903"/>
    <lineage>
        <taxon>Eukaryota</taxon>
        <taxon>Metazoa</taxon>
        <taxon>Spiralia</taxon>
        <taxon>Lophotrochozoa</taxon>
        <taxon>Platyhelminthes</taxon>
        <taxon>Monogenea</taxon>
        <taxon>Polyopisthocotylea</taxon>
        <taxon>Polystomatidea</taxon>
        <taxon>Polystomatidae</taxon>
        <taxon>Protopolystoma</taxon>
    </lineage>
</organism>
<sequence length="56" mass="6408">NFPCPTCGKIFYSRAGVARHKSIAHGPNRGRPRGRWANPYLASMRRRTRLKEVIIS</sequence>
<gene>
    <name evidence="3" type="ORF">PXEA_LOCUS5679</name>
</gene>
<dbReference type="SUPFAM" id="SSF57667">
    <property type="entry name" value="beta-beta-alpha zinc fingers"/>
    <property type="match status" value="1"/>
</dbReference>
<proteinExistence type="predicted"/>
<feature type="non-terminal residue" evidence="3">
    <location>
        <position position="1"/>
    </location>
</feature>
<keyword evidence="4" id="KW-1185">Reference proteome</keyword>
<keyword evidence="1" id="KW-0479">Metal-binding</keyword>
<evidence type="ECO:0000313" key="3">
    <source>
        <dbReference type="EMBL" id="VEL12239.1"/>
    </source>
</evidence>
<dbReference type="AlphaFoldDB" id="A0A3S5ABT9"/>
<evidence type="ECO:0000259" key="2">
    <source>
        <dbReference type="PROSITE" id="PS50157"/>
    </source>
</evidence>
<dbReference type="PROSITE" id="PS00028">
    <property type="entry name" value="ZINC_FINGER_C2H2_1"/>
    <property type="match status" value="1"/>
</dbReference>
<keyword evidence="1" id="KW-0862">Zinc</keyword>
<evidence type="ECO:0000256" key="1">
    <source>
        <dbReference type="PROSITE-ProRule" id="PRU00042"/>
    </source>
</evidence>
<evidence type="ECO:0000313" key="4">
    <source>
        <dbReference type="Proteomes" id="UP000784294"/>
    </source>
</evidence>
<comment type="caution">
    <text evidence="3">The sequence shown here is derived from an EMBL/GenBank/DDBJ whole genome shotgun (WGS) entry which is preliminary data.</text>
</comment>
<accession>A0A3S5ABT9</accession>
<reference evidence="3" key="1">
    <citation type="submission" date="2018-11" db="EMBL/GenBank/DDBJ databases">
        <authorList>
            <consortium name="Pathogen Informatics"/>
        </authorList>
    </citation>
    <scope>NUCLEOTIDE SEQUENCE</scope>
</reference>
<dbReference type="GO" id="GO:0008270">
    <property type="term" value="F:zinc ion binding"/>
    <property type="evidence" value="ECO:0007669"/>
    <property type="project" value="UniProtKB-KW"/>
</dbReference>
<dbReference type="EMBL" id="CAAALY010014181">
    <property type="protein sequence ID" value="VEL12239.1"/>
    <property type="molecule type" value="Genomic_DNA"/>
</dbReference>
<keyword evidence="1" id="KW-0863">Zinc-finger</keyword>
<dbReference type="Proteomes" id="UP000784294">
    <property type="component" value="Unassembled WGS sequence"/>
</dbReference>
<dbReference type="OrthoDB" id="5981545at2759"/>
<dbReference type="PROSITE" id="PS50157">
    <property type="entry name" value="ZINC_FINGER_C2H2_2"/>
    <property type="match status" value="1"/>
</dbReference>
<protein>
    <recommendedName>
        <fullName evidence="2">C2H2-type domain-containing protein</fullName>
    </recommendedName>
</protein>
<feature type="domain" description="C2H2-type" evidence="2">
    <location>
        <begin position="2"/>
        <end position="30"/>
    </location>
</feature>
<dbReference type="InterPro" id="IPR013087">
    <property type="entry name" value="Znf_C2H2_type"/>
</dbReference>
<dbReference type="InterPro" id="IPR036236">
    <property type="entry name" value="Znf_C2H2_sf"/>
</dbReference>
<name>A0A3S5ABT9_9PLAT</name>